<accession>A0ABQ0I0W7</accession>
<evidence type="ECO:0000313" key="1">
    <source>
        <dbReference type="EMBL" id="GAC02958.1"/>
    </source>
</evidence>
<gene>
    <name evidence="1" type="ORF">GAGA_0093</name>
</gene>
<comment type="caution">
    <text evidence="1">The sequence shown here is derived from an EMBL/GenBank/DDBJ whole genome shotgun (WGS) entry which is preliminary data.</text>
</comment>
<organism evidence="1 2">
    <name type="scientific">Paraglaciecola agarilytica NO2</name>
    <dbReference type="NCBI Taxonomy" id="1125747"/>
    <lineage>
        <taxon>Bacteria</taxon>
        <taxon>Pseudomonadati</taxon>
        <taxon>Pseudomonadota</taxon>
        <taxon>Gammaproteobacteria</taxon>
        <taxon>Alteromonadales</taxon>
        <taxon>Alteromonadaceae</taxon>
        <taxon>Paraglaciecola</taxon>
    </lineage>
</organism>
<protein>
    <submittedName>
        <fullName evidence="1">Uncharacterized protein</fullName>
    </submittedName>
</protein>
<name>A0ABQ0I0W7_9ALTE</name>
<sequence>MHNFLLSLQLKSFTVTSITRHLLAAYSNEFDKKKNAAQYVYRHLKALEHEGIITSLSGESGKAIVFSWSKKCDEDTETQNVLRGPSKINQELLFKIKEKIRRYKAEMLTNMGEAEAYSEWVKEMPDFAEDVKSHYQYTRDQTKLMLGKVKAFERLLVEYETRQ</sequence>
<dbReference type="EMBL" id="BAEK01000004">
    <property type="protein sequence ID" value="GAC02958.1"/>
    <property type="molecule type" value="Genomic_DNA"/>
</dbReference>
<keyword evidence="2" id="KW-1185">Reference proteome</keyword>
<proteinExistence type="predicted"/>
<evidence type="ECO:0000313" key="2">
    <source>
        <dbReference type="Proteomes" id="UP000008372"/>
    </source>
</evidence>
<dbReference type="Proteomes" id="UP000008372">
    <property type="component" value="Unassembled WGS sequence"/>
</dbReference>
<reference evidence="1 2" key="1">
    <citation type="journal article" date="2014" name="Environ. Microbiol.">
        <title>Comparative genomics of the marine bacterial genus Glaciecola reveals the high degree of genomic diversity and genomic characteristic for cold adaptation.</title>
        <authorList>
            <person name="Qin Q.L."/>
            <person name="Xie B.B."/>
            <person name="Yu Y."/>
            <person name="Shu Y.L."/>
            <person name="Rong J.C."/>
            <person name="Zhang Y.J."/>
            <person name="Zhao D.L."/>
            <person name="Chen X.L."/>
            <person name="Zhang X.Y."/>
            <person name="Chen B."/>
            <person name="Zhou B.C."/>
            <person name="Zhang Y.Z."/>
        </authorList>
    </citation>
    <scope>NUCLEOTIDE SEQUENCE [LARGE SCALE GENOMIC DNA]</scope>
    <source>
        <strain evidence="1 2">NO2</strain>
    </source>
</reference>